<dbReference type="Pfam" id="PF13291">
    <property type="entry name" value="ACT_4"/>
    <property type="match status" value="1"/>
</dbReference>
<dbReference type="InterPro" id="IPR043519">
    <property type="entry name" value="NT_sf"/>
</dbReference>
<evidence type="ECO:0000313" key="5">
    <source>
        <dbReference type="EMBL" id="VAW35360.1"/>
    </source>
</evidence>
<dbReference type="InterPro" id="IPR045865">
    <property type="entry name" value="ACT-like_dom_sf"/>
</dbReference>
<dbReference type="SUPFAM" id="SSF81301">
    <property type="entry name" value="Nucleotidyltransferase"/>
    <property type="match status" value="1"/>
</dbReference>
<dbReference type="InterPro" id="IPR045600">
    <property type="entry name" value="RelA/SpoT_AH_RIS"/>
</dbReference>
<dbReference type="Pfam" id="PF13328">
    <property type="entry name" value="HD_4"/>
    <property type="match status" value="1"/>
</dbReference>
<dbReference type="InterPro" id="IPR003607">
    <property type="entry name" value="HD/PDEase_dom"/>
</dbReference>
<evidence type="ECO:0000259" key="2">
    <source>
        <dbReference type="PROSITE" id="PS51671"/>
    </source>
</evidence>
<dbReference type="InterPro" id="IPR012675">
    <property type="entry name" value="Beta-grasp_dom_sf"/>
</dbReference>
<dbReference type="FunFam" id="1.10.3210.10:FF:000001">
    <property type="entry name" value="GTP pyrophosphokinase RelA"/>
    <property type="match status" value="1"/>
</dbReference>
<evidence type="ECO:0000256" key="1">
    <source>
        <dbReference type="ARBA" id="ARBA00007476"/>
    </source>
</evidence>
<dbReference type="SMART" id="SM00471">
    <property type="entry name" value="HDc"/>
    <property type="match status" value="1"/>
</dbReference>
<dbReference type="GO" id="GO:0042594">
    <property type="term" value="P:response to starvation"/>
    <property type="evidence" value="ECO:0007669"/>
    <property type="project" value="TreeGrafter"/>
</dbReference>
<dbReference type="Pfam" id="PF02824">
    <property type="entry name" value="TGS"/>
    <property type="match status" value="1"/>
</dbReference>
<dbReference type="EMBL" id="UOEZ01000024">
    <property type="protein sequence ID" value="VAW35360.1"/>
    <property type="molecule type" value="Genomic_DNA"/>
</dbReference>
<feature type="domain" description="ACT" evidence="2">
    <location>
        <begin position="646"/>
        <end position="720"/>
    </location>
</feature>
<dbReference type="CDD" id="cd00077">
    <property type="entry name" value="HDc"/>
    <property type="match status" value="1"/>
</dbReference>
<dbReference type="Gene3D" id="3.10.20.30">
    <property type="match status" value="1"/>
</dbReference>
<dbReference type="CDD" id="cd05399">
    <property type="entry name" value="NT_Rel-Spo_like"/>
    <property type="match status" value="1"/>
</dbReference>
<sequence length="728" mass="81918">MVRLEDILDKVAAYNPTADLEVIKKAYVFSAKVHHGQNRRSGEPYLTHPLEVASLLADLKMDISVIATGLLHDTVEDTYTTVEKIEELFGGEVAVLVDGLTKLSRLSFDKKQDREAENFRKMILAMSKDMRIILIKLADRLHNMRTLDAMAPDKQRRIAKETLDIYAPLANRLGIGWIKTELEDLAFKYMEPEKYHWLEALVMKRKDEREIFIDKIKDAVTSRLGEEDIKGEVCGRVKHLYSIYNKMTQQGLEFDDIHDILAFRITVVNDAECYGVLGIIHSMWKPVPGRFKDYIALPKSNGYQSLHTTVVGPGGDRMEFQIRSEQMHRVSEYGVASHWKYKAPDAAGSKHDKSFAWLRQLIEWQRDVTDSYEFLETLKVDLFPEDVFIFTPQGEIKVFPVGATPVDMAYNIHTDVGNQCAGAKVNGKLVPLKYVLKNGDIVEVITSPLQTPGKEWLKFVVTSRARGRIRQWIKAEERGKSLELGRGICETGFKKYDLNFKSLAEGGEFLKVVKEDLGFEDIDAMLIQVGYGKLSVRQILTKFLPEKKLAAKDAVKVSMFGKVFGRFKGSQRQSRDGVVIKGIEDVMVHFARCCSPLPGDDIAGVITDGKGISVHHATCRNILDIDSDRRIEVKWEKDSKVLRPVQIEVVCKDEKGLLVEMSSAIMAADANILSAQIKTTLDNRAACTFEVGVNNTGHLKSIIASLQKVKKVIRVKRISSSGAPGDGR</sequence>
<dbReference type="FunFam" id="3.10.20.30:FF:000002">
    <property type="entry name" value="GTP pyrophosphokinase (RelA/SpoT)"/>
    <property type="match status" value="1"/>
</dbReference>
<dbReference type="SUPFAM" id="SSF55021">
    <property type="entry name" value="ACT-like"/>
    <property type="match status" value="1"/>
</dbReference>
<dbReference type="SMART" id="SM00954">
    <property type="entry name" value="RelA_SpoT"/>
    <property type="match status" value="1"/>
</dbReference>
<protein>
    <submittedName>
        <fullName evidence="5">Guanosine-3',5'-bis(Diphosphate) 3'-pyrophosphohydrolase / GTP pyrophosphokinase, (P)ppGpp synthetase II</fullName>
        <ecNumber evidence="5">2.7.6.5</ecNumber>
        <ecNumber evidence="5">3.1.7.2</ecNumber>
    </submittedName>
</protein>
<evidence type="ECO:0000259" key="4">
    <source>
        <dbReference type="PROSITE" id="PS51880"/>
    </source>
</evidence>
<dbReference type="CDD" id="cd04876">
    <property type="entry name" value="ACT_RelA-SpoT"/>
    <property type="match status" value="1"/>
</dbReference>
<dbReference type="PANTHER" id="PTHR21262:SF36">
    <property type="entry name" value="BIFUNCTIONAL (P)PPGPP SYNTHASE_HYDROLASE SPOT"/>
    <property type="match status" value="1"/>
</dbReference>
<dbReference type="Pfam" id="PF19296">
    <property type="entry name" value="RelA_AH_RIS"/>
    <property type="match status" value="1"/>
</dbReference>
<feature type="domain" description="TGS" evidence="4">
    <location>
        <begin position="383"/>
        <end position="446"/>
    </location>
</feature>
<name>A0A3B0V381_9ZZZZ</name>
<keyword evidence="5" id="KW-0808">Transferase</keyword>
<dbReference type="GO" id="GO:0008728">
    <property type="term" value="F:GTP diphosphokinase activity"/>
    <property type="evidence" value="ECO:0007669"/>
    <property type="project" value="UniProtKB-EC"/>
</dbReference>
<gene>
    <name evidence="5" type="ORF">MNBD_DELTA02-288</name>
</gene>
<dbReference type="GO" id="GO:0016301">
    <property type="term" value="F:kinase activity"/>
    <property type="evidence" value="ECO:0007669"/>
    <property type="project" value="UniProtKB-KW"/>
</dbReference>
<dbReference type="PROSITE" id="PS50889">
    <property type="entry name" value="S4"/>
    <property type="match status" value="1"/>
</dbReference>
<dbReference type="Pfam" id="PF04607">
    <property type="entry name" value="RelA_SpoT"/>
    <property type="match status" value="1"/>
</dbReference>
<dbReference type="CDD" id="cd01668">
    <property type="entry name" value="TGS_RSH"/>
    <property type="match status" value="1"/>
</dbReference>
<dbReference type="InterPro" id="IPR012676">
    <property type="entry name" value="TGS-like"/>
</dbReference>
<feature type="domain" description="HD" evidence="3">
    <location>
        <begin position="45"/>
        <end position="144"/>
    </location>
</feature>
<dbReference type="EC" id="3.1.7.2" evidence="5"/>
<dbReference type="InterPro" id="IPR006674">
    <property type="entry name" value="HD_domain"/>
</dbReference>
<dbReference type="Gene3D" id="3.30.460.10">
    <property type="entry name" value="Beta Polymerase, domain 2"/>
    <property type="match status" value="1"/>
</dbReference>
<comment type="similarity">
    <text evidence="1">Belongs to the RelA/SpoT family.</text>
</comment>
<dbReference type="FunFam" id="3.30.460.10:FF:000001">
    <property type="entry name" value="GTP pyrophosphokinase RelA"/>
    <property type="match status" value="1"/>
</dbReference>
<dbReference type="EC" id="2.7.6.5" evidence="5"/>
<keyword evidence="5" id="KW-0418">Kinase</keyword>
<dbReference type="PROSITE" id="PS51831">
    <property type="entry name" value="HD"/>
    <property type="match status" value="1"/>
</dbReference>
<dbReference type="InterPro" id="IPR007685">
    <property type="entry name" value="RelA_SpoT"/>
</dbReference>
<dbReference type="SUPFAM" id="SSF81271">
    <property type="entry name" value="TGS-like"/>
    <property type="match status" value="1"/>
</dbReference>
<dbReference type="NCBIfam" id="TIGR00691">
    <property type="entry name" value="spoT_relA"/>
    <property type="match status" value="1"/>
</dbReference>
<dbReference type="InterPro" id="IPR004095">
    <property type="entry name" value="TGS"/>
</dbReference>
<proteinExistence type="inferred from homology"/>
<dbReference type="GO" id="GO:0015969">
    <property type="term" value="P:guanosine tetraphosphate metabolic process"/>
    <property type="evidence" value="ECO:0007669"/>
    <property type="project" value="InterPro"/>
</dbReference>
<dbReference type="InterPro" id="IPR004811">
    <property type="entry name" value="RelA/Spo_fam"/>
</dbReference>
<dbReference type="PANTHER" id="PTHR21262">
    <property type="entry name" value="GUANOSINE-3',5'-BIS DIPHOSPHATE 3'-PYROPHOSPHOHYDROLASE"/>
    <property type="match status" value="1"/>
</dbReference>
<evidence type="ECO:0000259" key="3">
    <source>
        <dbReference type="PROSITE" id="PS51831"/>
    </source>
</evidence>
<dbReference type="PROSITE" id="PS51880">
    <property type="entry name" value="TGS"/>
    <property type="match status" value="1"/>
</dbReference>
<dbReference type="Gene3D" id="1.10.3210.10">
    <property type="entry name" value="Hypothetical protein af1432"/>
    <property type="match status" value="1"/>
</dbReference>
<dbReference type="InterPro" id="IPR033655">
    <property type="entry name" value="TGS_RelA/SpoT"/>
</dbReference>
<keyword evidence="5" id="KW-0378">Hydrolase</keyword>
<accession>A0A3B0V381</accession>
<dbReference type="Gene3D" id="3.30.70.260">
    <property type="match status" value="1"/>
</dbReference>
<dbReference type="GO" id="GO:0008893">
    <property type="term" value="F:guanosine-3',5'-bis(diphosphate) 3'-diphosphatase activity"/>
    <property type="evidence" value="ECO:0007669"/>
    <property type="project" value="UniProtKB-EC"/>
</dbReference>
<reference evidence="5" key="1">
    <citation type="submission" date="2018-06" db="EMBL/GenBank/DDBJ databases">
        <authorList>
            <person name="Zhirakovskaya E."/>
        </authorList>
    </citation>
    <scope>NUCLEOTIDE SEQUENCE</scope>
</reference>
<dbReference type="InterPro" id="IPR002912">
    <property type="entry name" value="ACT_dom"/>
</dbReference>
<organism evidence="5">
    <name type="scientific">hydrothermal vent metagenome</name>
    <dbReference type="NCBI Taxonomy" id="652676"/>
    <lineage>
        <taxon>unclassified sequences</taxon>
        <taxon>metagenomes</taxon>
        <taxon>ecological metagenomes</taxon>
    </lineage>
</organism>
<dbReference type="GO" id="GO:0005886">
    <property type="term" value="C:plasma membrane"/>
    <property type="evidence" value="ECO:0007669"/>
    <property type="project" value="TreeGrafter"/>
</dbReference>
<dbReference type="SUPFAM" id="SSF109604">
    <property type="entry name" value="HD-domain/PDEase-like"/>
    <property type="match status" value="1"/>
</dbReference>
<dbReference type="AlphaFoldDB" id="A0A3B0V381"/>
<dbReference type="PROSITE" id="PS51671">
    <property type="entry name" value="ACT"/>
    <property type="match status" value="1"/>
</dbReference>